<accession>A0AA43QSH5</accession>
<dbReference type="PANTHER" id="PTHR17224:SF1">
    <property type="entry name" value="PEPTIDYL-TRNA HYDROLASE"/>
    <property type="match status" value="1"/>
</dbReference>
<dbReference type="PROSITE" id="PS01196">
    <property type="entry name" value="PEPT_TRNA_HYDROL_2"/>
    <property type="match status" value="1"/>
</dbReference>
<sequence length="187" mass="20239">MLRRPLLIASLGNPAPYGGTFHSAGHLLVSALANHLSYPPFTRSRAHAKGTISRGEDALIWRCPTFMNVSGPAVATTWHKFLQDTDVDQRKRARLVVVHDELESPLGSIKLKKEGSAKGHNGLKSCMQSLGGIPFYRLGVGIGRPASRDSGVVAAYVLRKMTPEEIGTITSRLEEVAEELGKLAEEA</sequence>
<dbReference type="EC" id="3.1.1.29" evidence="1"/>
<protein>
    <recommendedName>
        <fullName evidence="1">peptidyl-tRNA hydrolase</fullName>
        <ecNumber evidence="1">3.1.1.29</ecNumber>
    </recommendedName>
</protein>
<comment type="similarity">
    <text evidence="5">Belongs to the PTH family.</text>
</comment>
<dbReference type="Gene3D" id="3.40.50.1470">
    <property type="entry name" value="Peptidyl-tRNA hydrolase"/>
    <property type="match status" value="1"/>
</dbReference>
<keyword evidence="3" id="KW-0378">Hydrolase</keyword>
<organism evidence="6 7">
    <name type="scientific">Ramalina farinacea</name>
    <dbReference type="NCBI Taxonomy" id="258253"/>
    <lineage>
        <taxon>Eukaryota</taxon>
        <taxon>Fungi</taxon>
        <taxon>Dikarya</taxon>
        <taxon>Ascomycota</taxon>
        <taxon>Pezizomycotina</taxon>
        <taxon>Lecanoromycetes</taxon>
        <taxon>OSLEUM clade</taxon>
        <taxon>Lecanoromycetidae</taxon>
        <taxon>Lecanorales</taxon>
        <taxon>Lecanorineae</taxon>
        <taxon>Ramalinaceae</taxon>
        <taxon>Ramalina</taxon>
    </lineage>
</organism>
<keyword evidence="7" id="KW-1185">Reference proteome</keyword>
<evidence type="ECO:0000313" key="6">
    <source>
        <dbReference type="EMBL" id="MDI1491740.1"/>
    </source>
</evidence>
<evidence type="ECO:0000313" key="7">
    <source>
        <dbReference type="Proteomes" id="UP001161017"/>
    </source>
</evidence>
<dbReference type="SUPFAM" id="SSF53178">
    <property type="entry name" value="Peptidyl-tRNA hydrolase-like"/>
    <property type="match status" value="1"/>
</dbReference>
<comment type="caution">
    <text evidence="6">The sequence shown here is derived from an EMBL/GenBank/DDBJ whole genome shotgun (WGS) entry which is preliminary data.</text>
</comment>
<dbReference type="InterPro" id="IPR036416">
    <property type="entry name" value="Pept_tRNA_hydro_sf"/>
</dbReference>
<keyword evidence="2" id="KW-0820">tRNA-binding</keyword>
<reference evidence="6" key="1">
    <citation type="journal article" date="2023" name="Genome Biol. Evol.">
        <title>First Whole Genome Sequence and Flow Cytometry Genome Size Data for the Lichen-Forming Fungus Ramalina farinacea (Ascomycota).</title>
        <authorList>
            <person name="Llewellyn T."/>
            <person name="Mian S."/>
            <person name="Hill R."/>
            <person name="Leitch I.J."/>
            <person name="Gaya E."/>
        </authorList>
    </citation>
    <scope>NUCLEOTIDE SEQUENCE</scope>
    <source>
        <strain evidence="6">LIQ254RAFAR</strain>
    </source>
</reference>
<dbReference type="InterPro" id="IPR001328">
    <property type="entry name" value="Pept_tRNA_hydro"/>
</dbReference>
<dbReference type="GO" id="GO:0000049">
    <property type="term" value="F:tRNA binding"/>
    <property type="evidence" value="ECO:0007669"/>
    <property type="project" value="UniProtKB-KW"/>
</dbReference>
<dbReference type="CDD" id="cd00462">
    <property type="entry name" value="PTH"/>
    <property type="match status" value="1"/>
</dbReference>
<dbReference type="EMBL" id="JAPUFD010000015">
    <property type="protein sequence ID" value="MDI1491740.1"/>
    <property type="molecule type" value="Genomic_DNA"/>
</dbReference>
<evidence type="ECO:0000256" key="4">
    <source>
        <dbReference type="ARBA" id="ARBA00022884"/>
    </source>
</evidence>
<keyword evidence="4" id="KW-0694">RNA-binding</keyword>
<proteinExistence type="inferred from homology"/>
<evidence type="ECO:0000256" key="2">
    <source>
        <dbReference type="ARBA" id="ARBA00022555"/>
    </source>
</evidence>
<dbReference type="Pfam" id="PF01195">
    <property type="entry name" value="Pept_tRNA_hydro"/>
    <property type="match status" value="1"/>
</dbReference>
<gene>
    <name evidence="6" type="ORF">OHK93_002950</name>
</gene>
<evidence type="ECO:0000256" key="3">
    <source>
        <dbReference type="ARBA" id="ARBA00022801"/>
    </source>
</evidence>
<dbReference type="Proteomes" id="UP001161017">
    <property type="component" value="Unassembled WGS sequence"/>
</dbReference>
<dbReference type="GO" id="GO:0004045">
    <property type="term" value="F:peptidyl-tRNA hydrolase activity"/>
    <property type="evidence" value="ECO:0007669"/>
    <property type="project" value="UniProtKB-EC"/>
</dbReference>
<dbReference type="NCBIfam" id="TIGR00447">
    <property type="entry name" value="pth"/>
    <property type="match status" value="1"/>
</dbReference>
<evidence type="ECO:0000256" key="5">
    <source>
        <dbReference type="ARBA" id="ARBA00038063"/>
    </source>
</evidence>
<dbReference type="PANTHER" id="PTHR17224">
    <property type="entry name" value="PEPTIDYL-TRNA HYDROLASE"/>
    <property type="match status" value="1"/>
</dbReference>
<dbReference type="InterPro" id="IPR018171">
    <property type="entry name" value="Pept_tRNA_hydro_CS"/>
</dbReference>
<evidence type="ECO:0000256" key="1">
    <source>
        <dbReference type="ARBA" id="ARBA00013260"/>
    </source>
</evidence>
<dbReference type="AlphaFoldDB" id="A0AA43QSH5"/>
<name>A0AA43QSH5_9LECA</name>